<evidence type="ECO:0000313" key="3">
    <source>
        <dbReference type="Proteomes" id="UP001221898"/>
    </source>
</evidence>
<gene>
    <name evidence="2" type="ORF">AAFF_G00035550</name>
</gene>
<organism evidence="2 3">
    <name type="scientific">Aldrovandia affinis</name>
    <dbReference type="NCBI Taxonomy" id="143900"/>
    <lineage>
        <taxon>Eukaryota</taxon>
        <taxon>Metazoa</taxon>
        <taxon>Chordata</taxon>
        <taxon>Craniata</taxon>
        <taxon>Vertebrata</taxon>
        <taxon>Euteleostomi</taxon>
        <taxon>Actinopterygii</taxon>
        <taxon>Neopterygii</taxon>
        <taxon>Teleostei</taxon>
        <taxon>Notacanthiformes</taxon>
        <taxon>Halosauridae</taxon>
        <taxon>Aldrovandia</taxon>
    </lineage>
</organism>
<accession>A0AAD7WGG8</accession>
<comment type="caution">
    <text evidence="2">The sequence shown here is derived from an EMBL/GenBank/DDBJ whole genome shotgun (WGS) entry which is preliminary data.</text>
</comment>
<keyword evidence="3" id="KW-1185">Reference proteome</keyword>
<evidence type="ECO:0000256" key="1">
    <source>
        <dbReference type="SAM" id="MobiDB-lite"/>
    </source>
</evidence>
<dbReference type="Proteomes" id="UP001221898">
    <property type="component" value="Unassembled WGS sequence"/>
</dbReference>
<sequence>MASVMPEYASPSASFRSPLLDVPVDVTRALVCKITTGSHVWYTSRRAHPRWQGVPGHGSLAQLQPSLPENSPRERALALAGRARASASQISPLAHARFHTPRAPPCITDEGRRL</sequence>
<dbReference type="AlphaFoldDB" id="A0AAD7WGG8"/>
<protein>
    <submittedName>
        <fullName evidence="2">Uncharacterized protein</fullName>
    </submittedName>
</protein>
<dbReference type="EMBL" id="JAINUG010000119">
    <property type="protein sequence ID" value="KAJ8395099.1"/>
    <property type="molecule type" value="Genomic_DNA"/>
</dbReference>
<evidence type="ECO:0000313" key="2">
    <source>
        <dbReference type="EMBL" id="KAJ8395099.1"/>
    </source>
</evidence>
<feature type="region of interest" description="Disordered" evidence="1">
    <location>
        <begin position="52"/>
        <end position="71"/>
    </location>
</feature>
<proteinExistence type="predicted"/>
<reference evidence="2" key="1">
    <citation type="journal article" date="2023" name="Science">
        <title>Genome structures resolve the early diversification of teleost fishes.</title>
        <authorList>
            <person name="Parey E."/>
            <person name="Louis A."/>
            <person name="Montfort J."/>
            <person name="Bouchez O."/>
            <person name="Roques C."/>
            <person name="Iampietro C."/>
            <person name="Lluch J."/>
            <person name="Castinel A."/>
            <person name="Donnadieu C."/>
            <person name="Desvignes T."/>
            <person name="Floi Bucao C."/>
            <person name="Jouanno E."/>
            <person name="Wen M."/>
            <person name="Mejri S."/>
            <person name="Dirks R."/>
            <person name="Jansen H."/>
            <person name="Henkel C."/>
            <person name="Chen W.J."/>
            <person name="Zahm M."/>
            <person name="Cabau C."/>
            <person name="Klopp C."/>
            <person name="Thompson A.W."/>
            <person name="Robinson-Rechavi M."/>
            <person name="Braasch I."/>
            <person name="Lecointre G."/>
            <person name="Bobe J."/>
            <person name="Postlethwait J.H."/>
            <person name="Berthelot C."/>
            <person name="Roest Crollius H."/>
            <person name="Guiguen Y."/>
        </authorList>
    </citation>
    <scope>NUCLEOTIDE SEQUENCE</scope>
    <source>
        <strain evidence="2">NC1722</strain>
    </source>
</reference>
<name>A0AAD7WGG8_9TELE</name>
<feature type="region of interest" description="Disordered" evidence="1">
    <location>
        <begin position="90"/>
        <end position="114"/>
    </location>
</feature>